<dbReference type="Pfam" id="PF08281">
    <property type="entry name" value="Sigma70_r4_2"/>
    <property type="match status" value="1"/>
</dbReference>
<sequence length="688" mass="80195">MIPAKIDTITIATIREKGVESIFDWFDQYKQSFYKIGWSYLRNQQQMEELFYRSIIKVHKELPQFKRETSFEMWVTSIFIHICRELSDNRRLQASEESEPRQDLFKALDQLKQDEKEAVVLTYIKGISHEETAHLLQVSVEKIKEHLFAGIESIRKGMGYGSHFNGCKEYHKNYLDYLERTMDRSRKIDFEVHIYHCQDCQEDLATFQDVMLTMLKLTEEDFHVPAGFMENVKDRLAEKEKHRQLKNKKRKRMGFVSASVFALVMGIGFFTGAFSNLYYTWTEEDQQLRAFLQQELGKRLNLDAESDGVKIKIKGAIADDTQTLVFYEIEDTNEDNQYVIDYHEGVVVGNEHEIMSRETYPSYIPPDLESVVNNKEKNVYHGKISLLPLTTDKGTIELNITKLQKLIRDSSNQNDFRSYENLEFQTGEWSFEIPVTKKPSIEYALDKETEIEGIPVRFDKLTIAPTATVLQFSINHEQTEKRIDVLNFDNLQVNNKEMKADLYGSSYMNSQPDMNWTAFQTQYDPLFGEKPKEVNIQFESVYLTVEDKKNIELDANEEYPQTFEYAGSTISIDKFEVGQPTNIVISNHEIENRAYESLHFDVLGENENDLGSISMEMNNAEGVLVDKNGVVYDMNEFPYSYEEIEQPRHFSTVQSIRIHGNKVIPKSLYIFGYTTTKYLEDGVKISLE</sequence>
<dbReference type="CDD" id="cd06171">
    <property type="entry name" value="Sigma70_r4"/>
    <property type="match status" value="1"/>
</dbReference>
<keyword evidence="5" id="KW-1133">Transmembrane helix</keyword>
<keyword evidence="8" id="KW-0240">DNA-directed RNA polymerase</keyword>
<dbReference type="PANTHER" id="PTHR43133:SF51">
    <property type="entry name" value="RNA POLYMERASE SIGMA FACTOR"/>
    <property type="match status" value="1"/>
</dbReference>
<dbReference type="InterPro" id="IPR013325">
    <property type="entry name" value="RNA_pol_sigma_r2"/>
</dbReference>
<feature type="domain" description="DUF4179" evidence="7">
    <location>
        <begin position="247"/>
        <end position="331"/>
    </location>
</feature>
<dbReference type="Pfam" id="PF13786">
    <property type="entry name" value="DUF4179"/>
    <property type="match status" value="1"/>
</dbReference>
<dbReference type="InterPro" id="IPR039425">
    <property type="entry name" value="RNA_pol_sigma-70-like"/>
</dbReference>
<dbReference type="InterPro" id="IPR013324">
    <property type="entry name" value="RNA_pol_sigma_r3/r4-like"/>
</dbReference>
<keyword evidence="2" id="KW-0805">Transcription regulation</keyword>
<reference evidence="8 9" key="1">
    <citation type="submission" date="2023-07" db="EMBL/GenBank/DDBJ databases">
        <title>Genomic Encyclopedia of Type Strains, Phase IV (KMG-IV): sequencing the most valuable type-strain genomes for metagenomic binning, comparative biology and taxonomic classification.</title>
        <authorList>
            <person name="Goeker M."/>
        </authorList>
    </citation>
    <scope>NUCLEOTIDE SEQUENCE [LARGE SCALE GENOMIC DNA]</scope>
    <source>
        <strain evidence="8 9">DSM 23494</strain>
    </source>
</reference>
<gene>
    <name evidence="8" type="ORF">J2S17_004635</name>
</gene>
<evidence type="ECO:0000313" key="8">
    <source>
        <dbReference type="EMBL" id="MDQ0272742.1"/>
    </source>
</evidence>
<keyword evidence="5" id="KW-0472">Membrane</keyword>
<dbReference type="GO" id="GO:0000428">
    <property type="term" value="C:DNA-directed RNA polymerase complex"/>
    <property type="evidence" value="ECO:0007669"/>
    <property type="project" value="UniProtKB-KW"/>
</dbReference>
<feature type="domain" description="RNA polymerase sigma factor 70 region 4 type 2" evidence="6">
    <location>
        <begin position="102"/>
        <end position="150"/>
    </location>
</feature>
<protein>
    <submittedName>
        <fullName evidence="8">DNA-directed RNA polymerase specialized sigma24 family protein</fullName>
    </submittedName>
</protein>
<dbReference type="Gene3D" id="1.10.10.10">
    <property type="entry name" value="Winged helix-like DNA-binding domain superfamily/Winged helix DNA-binding domain"/>
    <property type="match status" value="1"/>
</dbReference>
<accession>A0ABU0AN75</accession>
<comment type="similarity">
    <text evidence="1">Belongs to the sigma-70 factor family. ECF subfamily.</text>
</comment>
<dbReference type="InterPro" id="IPR013249">
    <property type="entry name" value="RNA_pol_sigma70_r4_t2"/>
</dbReference>
<evidence type="ECO:0000256" key="5">
    <source>
        <dbReference type="SAM" id="Phobius"/>
    </source>
</evidence>
<evidence type="ECO:0000313" key="9">
    <source>
        <dbReference type="Proteomes" id="UP001238088"/>
    </source>
</evidence>
<name>A0ABU0AN75_9BACI</name>
<dbReference type="InterPro" id="IPR025436">
    <property type="entry name" value="DUF4179"/>
</dbReference>
<dbReference type="Gene3D" id="1.10.1740.10">
    <property type="match status" value="1"/>
</dbReference>
<evidence type="ECO:0000256" key="2">
    <source>
        <dbReference type="ARBA" id="ARBA00023015"/>
    </source>
</evidence>
<proteinExistence type="inferred from homology"/>
<evidence type="ECO:0000256" key="4">
    <source>
        <dbReference type="ARBA" id="ARBA00023163"/>
    </source>
</evidence>
<dbReference type="InterPro" id="IPR036388">
    <property type="entry name" value="WH-like_DNA-bd_sf"/>
</dbReference>
<keyword evidence="9" id="KW-1185">Reference proteome</keyword>
<dbReference type="PANTHER" id="PTHR43133">
    <property type="entry name" value="RNA POLYMERASE ECF-TYPE SIGMA FACTO"/>
    <property type="match status" value="1"/>
</dbReference>
<evidence type="ECO:0000256" key="3">
    <source>
        <dbReference type="ARBA" id="ARBA00023082"/>
    </source>
</evidence>
<keyword evidence="4" id="KW-0804">Transcription</keyword>
<comment type="caution">
    <text evidence="8">The sequence shown here is derived from an EMBL/GenBank/DDBJ whole genome shotgun (WGS) entry which is preliminary data.</text>
</comment>
<keyword evidence="3" id="KW-0731">Sigma factor</keyword>
<keyword evidence="5" id="KW-0812">Transmembrane</keyword>
<dbReference type="Proteomes" id="UP001238088">
    <property type="component" value="Unassembled WGS sequence"/>
</dbReference>
<evidence type="ECO:0000259" key="7">
    <source>
        <dbReference type="Pfam" id="PF13786"/>
    </source>
</evidence>
<dbReference type="SUPFAM" id="SSF88659">
    <property type="entry name" value="Sigma3 and sigma4 domains of RNA polymerase sigma factors"/>
    <property type="match status" value="1"/>
</dbReference>
<evidence type="ECO:0000259" key="6">
    <source>
        <dbReference type="Pfam" id="PF08281"/>
    </source>
</evidence>
<dbReference type="EMBL" id="JAUSUB010000027">
    <property type="protein sequence ID" value="MDQ0272742.1"/>
    <property type="molecule type" value="Genomic_DNA"/>
</dbReference>
<feature type="transmembrane region" description="Helical" evidence="5">
    <location>
        <begin position="253"/>
        <end position="279"/>
    </location>
</feature>
<organism evidence="8 9">
    <name type="scientific">Cytobacillus purgationiresistens</name>
    <dbReference type="NCBI Taxonomy" id="863449"/>
    <lineage>
        <taxon>Bacteria</taxon>
        <taxon>Bacillati</taxon>
        <taxon>Bacillota</taxon>
        <taxon>Bacilli</taxon>
        <taxon>Bacillales</taxon>
        <taxon>Bacillaceae</taxon>
        <taxon>Cytobacillus</taxon>
    </lineage>
</organism>
<dbReference type="SUPFAM" id="SSF88946">
    <property type="entry name" value="Sigma2 domain of RNA polymerase sigma factors"/>
    <property type="match status" value="1"/>
</dbReference>
<dbReference type="RefSeq" id="WP_307478182.1">
    <property type="nucleotide sequence ID" value="NZ_JAUSUB010000027.1"/>
</dbReference>
<evidence type="ECO:0000256" key="1">
    <source>
        <dbReference type="ARBA" id="ARBA00010641"/>
    </source>
</evidence>
<dbReference type="Gene3D" id="2.60.40.1630">
    <property type="entry name" value="bacillus anthracis domain"/>
    <property type="match status" value="1"/>
</dbReference>